<keyword evidence="4" id="KW-1185">Reference proteome</keyword>
<evidence type="ECO:0000259" key="2">
    <source>
        <dbReference type="Pfam" id="PF20789"/>
    </source>
</evidence>
<protein>
    <submittedName>
        <fullName evidence="3">Thioesterase superfamily protein</fullName>
    </submittedName>
</protein>
<name>A0A4R6RYX7_LABRH</name>
<evidence type="ECO:0000313" key="3">
    <source>
        <dbReference type="EMBL" id="TDP92163.1"/>
    </source>
</evidence>
<dbReference type="Pfam" id="PF20789">
    <property type="entry name" value="4HBT_3C"/>
    <property type="match status" value="1"/>
</dbReference>
<dbReference type="SUPFAM" id="SSF54637">
    <property type="entry name" value="Thioesterase/thiol ester dehydrase-isomerase"/>
    <property type="match status" value="2"/>
</dbReference>
<reference evidence="3 4" key="1">
    <citation type="submission" date="2019-03" db="EMBL/GenBank/DDBJ databases">
        <title>Genomic Encyclopedia of Type Strains, Phase IV (KMG-IV): sequencing the most valuable type-strain genomes for metagenomic binning, comparative biology and taxonomic classification.</title>
        <authorList>
            <person name="Goeker M."/>
        </authorList>
    </citation>
    <scope>NUCLEOTIDE SEQUENCE [LARGE SCALE GENOMIC DNA]</scope>
    <source>
        <strain evidence="3 4">DSM 45361</strain>
    </source>
</reference>
<dbReference type="InterPro" id="IPR049450">
    <property type="entry name" value="ACOT8-like_C"/>
</dbReference>
<evidence type="ECO:0000259" key="1">
    <source>
        <dbReference type="Pfam" id="PF13622"/>
    </source>
</evidence>
<feature type="domain" description="Acyl-CoA thioesterase-like N-terminal HotDog" evidence="1">
    <location>
        <begin position="21"/>
        <end position="103"/>
    </location>
</feature>
<accession>A0A4R6RYX7</accession>
<dbReference type="OrthoDB" id="1413770at2"/>
<evidence type="ECO:0000313" key="4">
    <source>
        <dbReference type="Proteomes" id="UP000295444"/>
    </source>
</evidence>
<dbReference type="RefSeq" id="WP_133853697.1">
    <property type="nucleotide sequence ID" value="NZ_SNXZ01000008.1"/>
</dbReference>
<dbReference type="EMBL" id="SNXZ01000008">
    <property type="protein sequence ID" value="TDP92163.1"/>
    <property type="molecule type" value="Genomic_DNA"/>
</dbReference>
<dbReference type="InterPro" id="IPR049449">
    <property type="entry name" value="TesB_ACOT8-like_N"/>
</dbReference>
<dbReference type="AlphaFoldDB" id="A0A4R6RYX7"/>
<sequence length="261" mass="27510">MDDAFYKQLDENRFQSTEHTAGPWGPGMQHMGPPAALVMRAVEGVAGGEDRVVARLTVEILGPVPLGELTVNARLERPGRSVEMVSAELIADGRPVAVARAWRIGASDTSTVQSGLAAPLAPPSSGRLIGRPAGWGPGYLDAMEWRALAGALGEPGAATVWVRQNVALVEGEEPSPLQRLCAVADSGNGVSGMLPPTEWWFINTELTVHVQRPPVGEWICLDAVTSIGPSGVGTARSTLHDLDGQVAFGAQALMIRPRMAT</sequence>
<proteinExistence type="predicted"/>
<dbReference type="Pfam" id="PF13622">
    <property type="entry name" value="4HBT_3"/>
    <property type="match status" value="1"/>
</dbReference>
<organism evidence="3 4">
    <name type="scientific">Labedaea rhizosphaerae</name>
    <dbReference type="NCBI Taxonomy" id="598644"/>
    <lineage>
        <taxon>Bacteria</taxon>
        <taxon>Bacillati</taxon>
        <taxon>Actinomycetota</taxon>
        <taxon>Actinomycetes</taxon>
        <taxon>Pseudonocardiales</taxon>
        <taxon>Pseudonocardiaceae</taxon>
        <taxon>Labedaea</taxon>
    </lineage>
</organism>
<dbReference type="Gene3D" id="2.40.160.210">
    <property type="entry name" value="Acyl-CoA thioesterase, double hotdog domain"/>
    <property type="match status" value="1"/>
</dbReference>
<comment type="caution">
    <text evidence="3">The sequence shown here is derived from an EMBL/GenBank/DDBJ whole genome shotgun (WGS) entry which is preliminary data.</text>
</comment>
<dbReference type="InterPro" id="IPR029069">
    <property type="entry name" value="HotDog_dom_sf"/>
</dbReference>
<dbReference type="Proteomes" id="UP000295444">
    <property type="component" value="Unassembled WGS sequence"/>
</dbReference>
<feature type="domain" description="Acyl-CoA thioesterase-like C-terminal" evidence="2">
    <location>
        <begin position="130"/>
        <end position="255"/>
    </location>
</feature>
<dbReference type="InterPro" id="IPR042171">
    <property type="entry name" value="Acyl-CoA_hotdog"/>
</dbReference>
<gene>
    <name evidence="3" type="ORF">EV186_108376</name>
</gene>